<reference evidence="2 3" key="1">
    <citation type="journal article" date="2019" name="Nat. Ecol. Evol.">
        <title>Megaphylogeny resolves global patterns of mushroom evolution.</title>
        <authorList>
            <person name="Varga T."/>
            <person name="Krizsan K."/>
            <person name="Foldi C."/>
            <person name="Dima B."/>
            <person name="Sanchez-Garcia M."/>
            <person name="Sanchez-Ramirez S."/>
            <person name="Szollosi G.J."/>
            <person name="Szarkandi J.G."/>
            <person name="Papp V."/>
            <person name="Albert L."/>
            <person name="Andreopoulos W."/>
            <person name="Angelini C."/>
            <person name="Antonin V."/>
            <person name="Barry K.W."/>
            <person name="Bougher N.L."/>
            <person name="Buchanan P."/>
            <person name="Buyck B."/>
            <person name="Bense V."/>
            <person name="Catcheside P."/>
            <person name="Chovatia M."/>
            <person name="Cooper J."/>
            <person name="Damon W."/>
            <person name="Desjardin D."/>
            <person name="Finy P."/>
            <person name="Geml J."/>
            <person name="Haridas S."/>
            <person name="Hughes K."/>
            <person name="Justo A."/>
            <person name="Karasinski D."/>
            <person name="Kautmanova I."/>
            <person name="Kiss B."/>
            <person name="Kocsube S."/>
            <person name="Kotiranta H."/>
            <person name="LaButti K.M."/>
            <person name="Lechner B.E."/>
            <person name="Liimatainen K."/>
            <person name="Lipzen A."/>
            <person name="Lukacs Z."/>
            <person name="Mihaltcheva S."/>
            <person name="Morgado L.N."/>
            <person name="Niskanen T."/>
            <person name="Noordeloos M.E."/>
            <person name="Ohm R.A."/>
            <person name="Ortiz-Santana B."/>
            <person name="Ovrebo C."/>
            <person name="Racz N."/>
            <person name="Riley R."/>
            <person name="Savchenko A."/>
            <person name="Shiryaev A."/>
            <person name="Soop K."/>
            <person name="Spirin V."/>
            <person name="Szebenyi C."/>
            <person name="Tomsovsky M."/>
            <person name="Tulloss R.E."/>
            <person name="Uehling J."/>
            <person name="Grigoriev I.V."/>
            <person name="Vagvolgyi C."/>
            <person name="Papp T."/>
            <person name="Martin F.M."/>
            <person name="Miettinen O."/>
            <person name="Hibbett D.S."/>
            <person name="Nagy L.G."/>
        </authorList>
    </citation>
    <scope>NUCLEOTIDE SEQUENCE [LARGE SCALE GENOMIC DNA]</scope>
    <source>
        <strain evidence="2 3">HHB13444</strain>
    </source>
</reference>
<evidence type="ECO:0000313" key="2">
    <source>
        <dbReference type="EMBL" id="TFK81185.1"/>
    </source>
</evidence>
<evidence type="ECO:0000256" key="1">
    <source>
        <dbReference type="SAM" id="MobiDB-lite"/>
    </source>
</evidence>
<dbReference type="InParanoid" id="A0A5C3NUZ8"/>
<dbReference type="Proteomes" id="UP000308197">
    <property type="component" value="Unassembled WGS sequence"/>
</dbReference>
<evidence type="ECO:0000313" key="3">
    <source>
        <dbReference type="Proteomes" id="UP000308197"/>
    </source>
</evidence>
<accession>A0A5C3NUZ8</accession>
<organism evidence="2 3">
    <name type="scientific">Polyporus arcularius HHB13444</name>
    <dbReference type="NCBI Taxonomy" id="1314778"/>
    <lineage>
        <taxon>Eukaryota</taxon>
        <taxon>Fungi</taxon>
        <taxon>Dikarya</taxon>
        <taxon>Basidiomycota</taxon>
        <taxon>Agaricomycotina</taxon>
        <taxon>Agaricomycetes</taxon>
        <taxon>Polyporales</taxon>
        <taxon>Polyporaceae</taxon>
        <taxon>Polyporus</taxon>
    </lineage>
</organism>
<protein>
    <submittedName>
        <fullName evidence="2">Uncharacterized protein</fullName>
    </submittedName>
</protein>
<gene>
    <name evidence="2" type="ORF">K466DRAFT_348617</name>
</gene>
<feature type="compositionally biased region" description="Basic and acidic residues" evidence="1">
    <location>
        <begin position="19"/>
        <end position="28"/>
    </location>
</feature>
<sequence length="108" mass="11363">MSRSLGQRSSRSHGQDGPGPREESLEEEHTLLGVTVLHTLAVSDIVRPYMACGESVRSYTASADAVLPYTAVGDGQLSCTRVLVSGAQYTENSPGTIGFASEVLHSPA</sequence>
<proteinExistence type="predicted"/>
<name>A0A5C3NUZ8_9APHY</name>
<dbReference type="AlphaFoldDB" id="A0A5C3NUZ8"/>
<keyword evidence="3" id="KW-1185">Reference proteome</keyword>
<feature type="region of interest" description="Disordered" evidence="1">
    <location>
        <begin position="1"/>
        <end position="28"/>
    </location>
</feature>
<dbReference type="EMBL" id="ML211642">
    <property type="protein sequence ID" value="TFK81185.1"/>
    <property type="molecule type" value="Genomic_DNA"/>
</dbReference>